<dbReference type="GeneID" id="28738445"/>
<dbReference type="GO" id="GO:0000062">
    <property type="term" value="F:fatty-acyl-CoA binding"/>
    <property type="evidence" value="ECO:0007669"/>
    <property type="project" value="InterPro"/>
</dbReference>
<dbReference type="GO" id="GO:0006631">
    <property type="term" value="P:fatty acid metabolic process"/>
    <property type="evidence" value="ECO:0007669"/>
    <property type="project" value="TreeGrafter"/>
</dbReference>
<gene>
    <name evidence="5" type="ORF">AB675_6286</name>
</gene>
<feature type="compositionally biased region" description="Polar residues" evidence="3">
    <location>
        <begin position="54"/>
        <end position="70"/>
    </location>
</feature>
<protein>
    <submittedName>
        <fullName evidence="5">Acyl-CoA-binding-like protein</fullName>
    </submittedName>
</protein>
<dbReference type="InterPro" id="IPR014352">
    <property type="entry name" value="FERM/acyl-CoA-bd_prot_sf"/>
</dbReference>
<dbReference type="Proteomes" id="UP000038010">
    <property type="component" value="Unassembled WGS sequence"/>
</dbReference>
<dbReference type="EMBL" id="LFJN01000004">
    <property type="protein sequence ID" value="KPI43815.1"/>
    <property type="molecule type" value="Genomic_DNA"/>
</dbReference>
<organism evidence="5 6">
    <name type="scientific">Cyphellophora attinorum</name>
    <dbReference type="NCBI Taxonomy" id="1664694"/>
    <lineage>
        <taxon>Eukaryota</taxon>
        <taxon>Fungi</taxon>
        <taxon>Dikarya</taxon>
        <taxon>Ascomycota</taxon>
        <taxon>Pezizomycotina</taxon>
        <taxon>Eurotiomycetes</taxon>
        <taxon>Chaetothyriomycetidae</taxon>
        <taxon>Chaetothyriales</taxon>
        <taxon>Cyphellophoraceae</taxon>
        <taxon>Cyphellophora</taxon>
    </lineage>
</organism>
<dbReference type="SUPFAM" id="SSF47027">
    <property type="entry name" value="Acyl-CoA binding protein"/>
    <property type="match status" value="1"/>
</dbReference>
<accession>A0A0N1P149</accession>
<evidence type="ECO:0000313" key="6">
    <source>
        <dbReference type="Proteomes" id="UP000038010"/>
    </source>
</evidence>
<dbReference type="RefSeq" id="XP_018003778.1">
    <property type="nucleotide sequence ID" value="XM_018146565.1"/>
</dbReference>
<dbReference type="AlphaFoldDB" id="A0A0N1P149"/>
<keyword evidence="6" id="KW-1185">Reference proteome</keyword>
<evidence type="ECO:0000256" key="2">
    <source>
        <dbReference type="ARBA" id="ARBA00023121"/>
    </source>
</evidence>
<comment type="caution">
    <text evidence="5">The sequence shown here is derived from an EMBL/GenBank/DDBJ whole genome shotgun (WGS) entry which is preliminary data.</text>
</comment>
<evidence type="ECO:0000313" key="5">
    <source>
        <dbReference type="EMBL" id="KPI43815.1"/>
    </source>
</evidence>
<dbReference type="Gene3D" id="1.20.80.10">
    <property type="match status" value="1"/>
</dbReference>
<keyword evidence="2" id="KW-0446">Lipid-binding</keyword>
<evidence type="ECO:0000259" key="4">
    <source>
        <dbReference type="PROSITE" id="PS51228"/>
    </source>
</evidence>
<dbReference type="InterPro" id="IPR000582">
    <property type="entry name" value="Acyl-CoA-binding_protein"/>
</dbReference>
<dbReference type="Pfam" id="PF00887">
    <property type="entry name" value="ACBP"/>
    <property type="match status" value="1"/>
</dbReference>
<reference evidence="5 6" key="1">
    <citation type="submission" date="2015-06" db="EMBL/GenBank/DDBJ databases">
        <title>Draft genome of the ant-associated black yeast Phialophora attae CBS 131958.</title>
        <authorList>
            <person name="Moreno L.F."/>
            <person name="Stielow B.J."/>
            <person name="de Hoog S."/>
            <person name="Vicente V.A."/>
            <person name="Weiss V.A."/>
            <person name="de Vries M."/>
            <person name="Cruz L.M."/>
            <person name="Souza E.M."/>
        </authorList>
    </citation>
    <scope>NUCLEOTIDE SEQUENCE [LARGE SCALE GENOMIC DNA]</scope>
    <source>
        <strain evidence="5 6">CBS 131958</strain>
    </source>
</reference>
<evidence type="ECO:0000256" key="1">
    <source>
        <dbReference type="ARBA" id="ARBA00005567"/>
    </source>
</evidence>
<proteinExistence type="inferred from homology"/>
<dbReference type="PANTHER" id="PTHR23310:SF62">
    <property type="entry name" value="ACYL-COA BINDING PROTEIN 1, ISOFORM A"/>
    <property type="match status" value="1"/>
</dbReference>
<dbReference type="STRING" id="1664694.A0A0N1P149"/>
<feature type="region of interest" description="Disordered" evidence="3">
    <location>
        <begin position="43"/>
        <end position="95"/>
    </location>
</feature>
<comment type="similarity">
    <text evidence="1">Belongs to the ACBP family.</text>
</comment>
<dbReference type="InterPro" id="IPR035984">
    <property type="entry name" value="Acyl-CoA-binding_sf"/>
</dbReference>
<sequence length="126" mass="13569">MTGAQFQEAVKASRQLKAKPSNDELLELYALFKVANGEDISKSTAPGMFDLSTLHPSTHTSPPSLTGNKPTDTRAEGKAKQKAWQKEVDAKTTPADAEKRYVALVEQLKKTHGYDPSKPAEAVGGS</sequence>
<dbReference type="VEuPathDB" id="FungiDB:AB675_6286"/>
<feature type="compositionally biased region" description="Basic and acidic residues" evidence="3">
    <location>
        <begin position="71"/>
        <end position="95"/>
    </location>
</feature>
<dbReference type="PANTHER" id="PTHR23310">
    <property type="entry name" value="ACYL-COA-BINDING PROTEIN, ACBP"/>
    <property type="match status" value="1"/>
</dbReference>
<dbReference type="PROSITE" id="PS51228">
    <property type="entry name" value="ACB_2"/>
    <property type="match status" value="1"/>
</dbReference>
<evidence type="ECO:0000256" key="3">
    <source>
        <dbReference type="SAM" id="MobiDB-lite"/>
    </source>
</evidence>
<dbReference type="OrthoDB" id="346910at2759"/>
<feature type="domain" description="ACB" evidence="4">
    <location>
        <begin position="2"/>
        <end position="114"/>
    </location>
</feature>
<name>A0A0N1P149_9EURO</name>